<gene>
    <name evidence="2" type="ORF">GCK72_024857</name>
</gene>
<keyword evidence="1" id="KW-0732">Signal</keyword>
<dbReference type="GeneID" id="78777854"/>
<dbReference type="AlphaFoldDB" id="A0A6A5G0D6"/>
<reference evidence="2 3" key="1">
    <citation type="submission" date="2019-12" db="EMBL/GenBank/DDBJ databases">
        <title>Chromosome-level assembly of the Caenorhabditis remanei genome.</title>
        <authorList>
            <person name="Teterina A.A."/>
            <person name="Willis J.H."/>
            <person name="Phillips P.C."/>
        </authorList>
    </citation>
    <scope>NUCLEOTIDE SEQUENCE [LARGE SCALE GENOMIC DNA]</scope>
    <source>
        <strain evidence="2 3">PX506</strain>
        <tissue evidence="2">Whole organism</tissue>
    </source>
</reference>
<dbReference type="CTD" id="78777854"/>
<comment type="caution">
    <text evidence="2">The sequence shown here is derived from an EMBL/GenBank/DDBJ whole genome shotgun (WGS) entry which is preliminary data.</text>
</comment>
<dbReference type="RefSeq" id="XP_053579650.1">
    <property type="nucleotide sequence ID" value="XM_053736084.1"/>
</dbReference>
<feature type="signal peptide" evidence="1">
    <location>
        <begin position="1"/>
        <end position="31"/>
    </location>
</feature>
<proteinExistence type="predicted"/>
<evidence type="ECO:0000313" key="3">
    <source>
        <dbReference type="Proteomes" id="UP000483820"/>
    </source>
</evidence>
<feature type="chain" id="PRO_5025568954" evidence="1">
    <location>
        <begin position="32"/>
        <end position="113"/>
    </location>
</feature>
<evidence type="ECO:0000256" key="1">
    <source>
        <dbReference type="SAM" id="SignalP"/>
    </source>
</evidence>
<evidence type="ECO:0000313" key="2">
    <source>
        <dbReference type="EMBL" id="KAF1748390.1"/>
    </source>
</evidence>
<dbReference type="Proteomes" id="UP000483820">
    <property type="component" value="Chromosome X"/>
</dbReference>
<accession>A0A6A5G0D6</accession>
<sequence length="113" mass="12244">MRRFDVKKSFEIRSLLLLWSSLLGGLGDLSGGSIGLLDRLDDSDGDGLTHVTNGETSEWSVVSEGLDAEWLGWDKLDNSGVSGLEELGEVFDLLTGTAIDLEIEKLDSDVCLK</sequence>
<name>A0A6A5G0D6_CAERE</name>
<dbReference type="KEGG" id="crq:GCK72_024857"/>
<organism evidence="2 3">
    <name type="scientific">Caenorhabditis remanei</name>
    <name type="common">Caenorhabditis vulgaris</name>
    <dbReference type="NCBI Taxonomy" id="31234"/>
    <lineage>
        <taxon>Eukaryota</taxon>
        <taxon>Metazoa</taxon>
        <taxon>Ecdysozoa</taxon>
        <taxon>Nematoda</taxon>
        <taxon>Chromadorea</taxon>
        <taxon>Rhabditida</taxon>
        <taxon>Rhabditina</taxon>
        <taxon>Rhabditomorpha</taxon>
        <taxon>Rhabditoidea</taxon>
        <taxon>Rhabditidae</taxon>
        <taxon>Peloderinae</taxon>
        <taxon>Caenorhabditis</taxon>
    </lineage>
</organism>
<protein>
    <submittedName>
        <fullName evidence="2">Uncharacterized protein</fullName>
    </submittedName>
</protein>
<dbReference type="EMBL" id="WUAV01000006">
    <property type="protein sequence ID" value="KAF1748390.1"/>
    <property type="molecule type" value="Genomic_DNA"/>
</dbReference>